<dbReference type="Proteomes" id="UP000030693">
    <property type="component" value="Unassembled WGS sequence"/>
</dbReference>
<dbReference type="GO" id="GO:0005519">
    <property type="term" value="F:cytoskeletal regulatory protein binding"/>
    <property type="evidence" value="ECO:0007669"/>
    <property type="project" value="InterPro"/>
</dbReference>
<feature type="compositionally biased region" description="Acidic residues" evidence="1">
    <location>
        <begin position="407"/>
        <end position="445"/>
    </location>
</feature>
<feature type="domain" description="Actin interacting protein 3 C-terminal" evidence="2">
    <location>
        <begin position="576"/>
        <end position="995"/>
    </location>
</feature>
<dbReference type="SMART" id="SM00806">
    <property type="entry name" value="AIP3"/>
    <property type="match status" value="1"/>
</dbReference>
<dbReference type="GeneID" id="20525958"/>
<proteinExistence type="predicted"/>
<feature type="compositionally biased region" description="Basic residues" evidence="1">
    <location>
        <begin position="1"/>
        <end position="11"/>
    </location>
</feature>
<protein>
    <recommendedName>
        <fullName evidence="2">Actin interacting protein 3 C-terminal domain-containing protein</fullName>
    </recommendedName>
</protein>
<dbReference type="OrthoDB" id="783096at2759"/>
<dbReference type="AlphaFoldDB" id="A0A058ZBL5"/>
<organism evidence="3">
    <name type="scientific">Fonticula alba</name>
    <name type="common">Slime mold</name>
    <dbReference type="NCBI Taxonomy" id="691883"/>
    <lineage>
        <taxon>Eukaryota</taxon>
        <taxon>Rotosphaerida</taxon>
        <taxon>Fonticulaceae</taxon>
        <taxon>Fonticula</taxon>
    </lineage>
</organism>
<dbReference type="STRING" id="691883.A0A058ZBL5"/>
<dbReference type="InterPro" id="IPR005613">
    <property type="entry name" value="AIP3_C"/>
</dbReference>
<feature type="region of interest" description="Disordered" evidence="1">
    <location>
        <begin position="508"/>
        <end position="561"/>
    </location>
</feature>
<reference evidence="3" key="1">
    <citation type="submission" date="2013-04" db="EMBL/GenBank/DDBJ databases">
        <title>The Genome Sequence of Fonticula alba ATCC 38817.</title>
        <authorList>
            <consortium name="The Broad Institute Genomics Platform"/>
            <person name="Russ C."/>
            <person name="Cuomo C."/>
            <person name="Burger G."/>
            <person name="Gray M.W."/>
            <person name="Holland P.W.H."/>
            <person name="King N."/>
            <person name="Lang F.B.F."/>
            <person name="Roger A.J."/>
            <person name="Ruiz-Trillo I."/>
            <person name="Brown M."/>
            <person name="Walker B."/>
            <person name="Young S."/>
            <person name="Zeng Q."/>
            <person name="Gargeya S."/>
            <person name="Fitzgerald M."/>
            <person name="Haas B."/>
            <person name="Abouelleil A."/>
            <person name="Allen A.W."/>
            <person name="Alvarado L."/>
            <person name="Arachchi H.M."/>
            <person name="Berlin A.M."/>
            <person name="Chapman S.B."/>
            <person name="Gainer-Dewar J."/>
            <person name="Goldberg J."/>
            <person name="Griggs A."/>
            <person name="Gujja S."/>
            <person name="Hansen M."/>
            <person name="Howarth C."/>
            <person name="Imamovic A."/>
            <person name="Ireland A."/>
            <person name="Larimer J."/>
            <person name="McCowan C."/>
            <person name="Murphy C."/>
            <person name="Pearson M."/>
            <person name="Poon T.W."/>
            <person name="Priest M."/>
            <person name="Roberts A."/>
            <person name="Saif S."/>
            <person name="Shea T."/>
            <person name="Sisk P."/>
            <person name="Sykes S."/>
            <person name="Wortman J."/>
            <person name="Nusbaum C."/>
            <person name="Birren B."/>
        </authorList>
    </citation>
    <scope>NUCLEOTIDE SEQUENCE [LARGE SCALE GENOMIC DNA]</scope>
    <source>
        <strain evidence="3">ATCC 38817</strain>
    </source>
</reference>
<dbReference type="EMBL" id="KB932202">
    <property type="protein sequence ID" value="KCV71815.1"/>
    <property type="molecule type" value="Genomic_DNA"/>
</dbReference>
<feature type="region of interest" description="Disordered" evidence="1">
    <location>
        <begin position="1"/>
        <end position="91"/>
    </location>
</feature>
<evidence type="ECO:0000259" key="2">
    <source>
        <dbReference type="SMART" id="SM00806"/>
    </source>
</evidence>
<feature type="region of interest" description="Disordered" evidence="1">
    <location>
        <begin position="382"/>
        <end position="473"/>
    </location>
</feature>
<feature type="compositionally biased region" description="Low complexity" evidence="1">
    <location>
        <begin position="20"/>
        <end position="52"/>
    </location>
</feature>
<dbReference type="Gene3D" id="1.20.58.1540">
    <property type="entry name" value="Actin interacting protein 3, C-terminal domain"/>
    <property type="match status" value="1"/>
</dbReference>
<keyword evidence="4" id="KW-1185">Reference proteome</keyword>
<dbReference type="Pfam" id="PF03915">
    <property type="entry name" value="AIP3"/>
    <property type="match status" value="1"/>
</dbReference>
<evidence type="ECO:0000256" key="1">
    <source>
        <dbReference type="SAM" id="MobiDB-lite"/>
    </source>
</evidence>
<sequence>MNRRQKRRGNRAARSPASAGGNSTGTDPSSPSSPMTPGFSSPDTPMSPMPDSFQRESVVIQHAEPPQLSAAPTQRQGRKGRGANTSTAATEALAASVEKQAASQLAEVVRSGDEGDVSAPTSPAIPPADHITYFVLGSVPQIGTAVSMDEVHKLQAPLDAEDTLDRLAAQALGVPHPHGTLWACTHGTDGLSLLVPLPGTATVAQLAKILALDPSLALLATPADFILIWKSIMKATALSRSVRRLLDSSATEHRTLSTDLHNWLISHKPKSYLGEILESFEYFSTSIATGTGASDAFVLFFKKSIADLSEGRNTSESDSDWPNVVNGFLTHYSSLACNAWVSFVYCLPANFNPEDSCLVSSVLHALQTPDDQIIIPFVEPDSECESAAEEADPEVTPTPAETKSEIVDPESEPEAEPEAEPEPEPEVELEPEPDTESEAEAEAEVEVAPQVPVEEATPVPETDDGVELLPPTSSTETCVLEPVAAVEESFSDAVLVQDPATLVSDLEPTEASEAPKSATKTAPPPASELATAEESPRRGVSEDEDEVPSKPVHVSKEQAAVEDQQPVRSFALAKLFIELGDRRKRVRFEPCGPVAGLAGLHGALLDLFRASFPDAELPATPVVSVREAGEVDFYELDDMDFLAEGCFVRVGAAGPAAGSGAALAERFEQLRDELLGALTGGGVAANVSRPVASSAMATAAVVAAPAAQAAPAAPTIVSAVDGQSVRAVAADLRSLKATQGELSRSARKLQKDIRAEMHHAIAAIKNFKAPSARHIDDDSARILENNQTLADRVKALRLAADVIRLDITRRRITPDAASINRITTESSDLEADLSAHLDFIESCKTTWKRQWETEIKRIGAEKKLLEEWENDMLDLDDERAGVSTVVERVAKAAEIKSSQRASRPLDWVPPSLPDGISDMELRSGLLSSIQSRDLEQESLKRMKALEETQKFRKMTQVEEVNPFQSELSSFVGQGRLRKTSESFEEMEREREARATRLIFEGLASIAEAAAAKRG</sequence>
<gene>
    <name evidence="3" type="ORF">H696_01233</name>
</gene>
<dbReference type="RefSeq" id="XP_009493393.1">
    <property type="nucleotide sequence ID" value="XM_009495118.1"/>
</dbReference>
<dbReference type="InterPro" id="IPR022782">
    <property type="entry name" value="AIP3-like_C"/>
</dbReference>
<dbReference type="eggNOG" id="ENOG502QS95">
    <property type="taxonomic scope" value="Eukaryota"/>
</dbReference>
<evidence type="ECO:0000313" key="4">
    <source>
        <dbReference type="Proteomes" id="UP000030693"/>
    </source>
</evidence>
<feature type="compositionally biased region" description="Acidic residues" evidence="1">
    <location>
        <begin position="382"/>
        <end position="393"/>
    </location>
</feature>
<name>A0A058ZBL5_FONAL</name>
<accession>A0A058ZBL5</accession>
<evidence type="ECO:0000313" key="3">
    <source>
        <dbReference type="EMBL" id="KCV71815.1"/>
    </source>
</evidence>
<feature type="compositionally biased region" description="Low complexity" evidence="1">
    <location>
        <begin position="446"/>
        <end position="460"/>
    </location>
</feature>